<sequence>MPTTPLVWLCVKSVRPTSTSMLMRYGFFAHVIGAIDGKQIACKAPANTGYDYKGVISIILLAVVTSDYTFMCDRRKRQEVNL</sequence>
<dbReference type="EMBL" id="JAIWYP010000014">
    <property type="protein sequence ID" value="KAH3708845.1"/>
    <property type="molecule type" value="Genomic_DNA"/>
</dbReference>
<protein>
    <submittedName>
        <fullName evidence="1">Uncharacterized protein</fullName>
    </submittedName>
</protein>
<keyword evidence="2" id="KW-1185">Reference proteome</keyword>
<proteinExistence type="predicted"/>
<gene>
    <name evidence="1" type="ORF">DPMN_068304</name>
</gene>
<comment type="caution">
    <text evidence="1">The sequence shown here is derived from an EMBL/GenBank/DDBJ whole genome shotgun (WGS) entry which is preliminary data.</text>
</comment>
<reference evidence="1" key="2">
    <citation type="submission" date="2020-11" db="EMBL/GenBank/DDBJ databases">
        <authorList>
            <person name="McCartney M.A."/>
            <person name="Auch B."/>
            <person name="Kono T."/>
            <person name="Mallez S."/>
            <person name="Becker A."/>
            <person name="Gohl D.M."/>
            <person name="Silverstein K.A.T."/>
            <person name="Koren S."/>
            <person name="Bechman K.B."/>
            <person name="Herman A."/>
            <person name="Abrahante J.E."/>
            <person name="Garbe J."/>
        </authorList>
    </citation>
    <scope>NUCLEOTIDE SEQUENCE</scope>
    <source>
        <strain evidence="1">Duluth1</strain>
        <tissue evidence="1">Whole animal</tissue>
    </source>
</reference>
<reference evidence="1" key="1">
    <citation type="journal article" date="2019" name="bioRxiv">
        <title>The Genome of the Zebra Mussel, Dreissena polymorpha: A Resource for Invasive Species Research.</title>
        <authorList>
            <person name="McCartney M.A."/>
            <person name="Auch B."/>
            <person name="Kono T."/>
            <person name="Mallez S."/>
            <person name="Zhang Y."/>
            <person name="Obille A."/>
            <person name="Becker A."/>
            <person name="Abrahante J.E."/>
            <person name="Garbe J."/>
            <person name="Badalamenti J.P."/>
            <person name="Herman A."/>
            <person name="Mangelson H."/>
            <person name="Liachko I."/>
            <person name="Sullivan S."/>
            <person name="Sone E.D."/>
            <person name="Koren S."/>
            <person name="Silverstein K.A.T."/>
            <person name="Beckman K.B."/>
            <person name="Gohl D.M."/>
        </authorList>
    </citation>
    <scope>NUCLEOTIDE SEQUENCE</scope>
    <source>
        <strain evidence="1">Duluth1</strain>
        <tissue evidence="1">Whole animal</tissue>
    </source>
</reference>
<dbReference type="AlphaFoldDB" id="A0A9D4BTI2"/>
<name>A0A9D4BTI2_DREPO</name>
<evidence type="ECO:0000313" key="1">
    <source>
        <dbReference type="EMBL" id="KAH3708845.1"/>
    </source>
</evidence>
<accession>A0A9D4BTI2</accession>
<evidence type="ECO:0000313" key="2">
    <source>
        <dbReference type="Proteomes" id="UP000828390"/>
    </source>
</evidence>
<organism evidence="1 2">
    <name type="scientific">Dreissena polymorpha</name>
    <name type="common">Zebra mussel</name>
    <name type="synonym">Mytilus polymorpha</name>
    <dbReference type="NCBI Taxonomy" id="45954"/>
    <lineage>
        <taxon>Eukaryota</taxon>
        <taxon>Metazoa</taxon>
        <taxon>Spiralia</taxon>
        <taxon>Lophotrochozoa</taxon>
        <taxon>Mollusca</taxon>
        <taxon>Bivalvia</taxon>
        <taxon>Autobranchia</taxon>
        <taxon>Heteroconchia</taxon>
        <taxon>Euheterodonta</taxon>
        <taxon>Imparidentia</taxon>
        <taxon>Neoheterodontei</taxon>
        <taxon>Myida</taxon>
        <taxon>Dreissenoidea</taxon>
        <taxon>Dreissenidae</taxon>
        <taxon>Dreissena</taxon>
    </lineage>
</organism>
<dbReference type="Proteomes" id="UP000828390">
    <property type="component" value="Unassembled WGS sequence"/>
</dbReference>